<comment type="caution">
    <text evidence="2">The sequence shown here is derived from an EMBL/GenBank/DDBJ whole genome shotgun (WGS) entry which is preliminary data.</text>
</comment>
<evidence type="ECO:0000313" key="2">
    <source>
        <dbReference type="EMBL" id="TCN20507.1"/>
    </source>
</evidence>
<keyword evidence="3" id="KW-1185">Reference proteome</keyword>
<dbReference type="Proteomes" id="UP000295689">
    <property type="component" value="Unassembled WGS sequence"/>
</dbReference>
<reference evidence="2 3" key="1">
    <citation type="journal article" date="2015" name="Stand. Genomic Sci.">
        <title>Genomic Encyclopedia of Bacterial and Archaeal Type Strains, Phase III: the genomes of soil and plant-associated and newly described type strains.</title>
        <authorList>
            <person name="Whitman W.B."/>
            <person name="Woyke T."/>
            <person name="Klenk H.P."/>
            <person name="Zhou Y."/>
            <person name="Lilburn T.G."/>
            <person name="Beck B.J."/>
            <person name="De Vos P."/>
            <person name="Vandamme P."/>
            <person name="Eisen J.A."/>
            <person name="Garrity G."/>
            <person name="Hugenholtz P."/>
            <person name="Kyrpides N.C."/>
        </authorList>
    </citation>
    <scope>NUCLEOTIDE SEQUENCE [LARGE SCALE GENOMIC DNA]</scope>
    <source>
        <strain evidence="2 3">CV53</strain>
    </source>
</reference>
<gene>
    <name evidence="2" type="ORF">EV146_114127</name>
</gene>
<evidence type="ECO:0000256" key="1">
    <source>
        <dbReference type="SAM" id="Phobius"/>
    </source>
</evidence>
<sequence length="43" mass="5258">MKNKKRNRNGFLKDTLIEFIFEVVWSILMIIPRIIIRLIGKIW</sequence>
<accession>A0A4R2B1Y7</accession>
<dbReference type="EMBL" id="SLVV01000014">
    <property type="protein sequence ID" value="TCN20507.1"/>
    <property type="molecule type" value="Genomic_DNA"/>
</dbReference>
<keyword evidence="1" id="KW-0812">Transmembrane</keyword>
<keyword evidence="1" id="KW-1133">Transmembrane helix</keyword>
<name>A0A4R2B1Y7_9BACI</name>
<organism evidence="2 3">
    <name type="scientific">Mesobacillus foraminis</name>
    <dbReference type="NCBI Taxonomy" id="279826"/>
    <lineage>
        <taxon>Bacteria</taxon>
        <taxon>Bacillati</taxon>
        <taxon>Bacillota</taxon>
        <taxon>Bacilli</taxon>
        <taxon>Bacillales</taxon>
        <taxon>Bacillaceae</taxon>
        <taxon>Mesobacillus</taxon>
    </lineage>
</organism>
<dbReference type="AlphaFoldDB" id="A0A4R2B1Y7"/>
<feature type="transmembrane region" description="Helical" evidence="1">
    <location>
        <begin position="20"/>
        <end position="40"/>
    </location>
</feature>
<keyword evidence="1" id="KW-0472">Membrane</keyword>
<protein>
    <submittedName>
        <fullName evidence="2">Uncharacterized protein</fullName>
    </submittedName>
</protein>
<proteinExistence type="predicted"/>
<evidence type="ECO:0000313" key="3">
    <source>
        <dbReference type="Proteomes" id="UP000295689"/>
    </source>
</evidence>